<dbReference type="GO" id="GO:0048254">
    <property type="term" value="P:snoRNA localization"/>
    <property type="evidence" value="ECO:0007669"/>
    <property type="project" value="TreeGrafter"/>
</dbReference>
<evidence type="ECO:0000256" key="4">
    <source>
        <dbReference type="PROSITE-ProRule" id="PRU00453"/>
    </source>
</evidence>
<dbReference type="GO" id="GO:0008270">
    <property type="term" value="F:zinc ion binding"/>
    <property type="evidence" value="ECO:0007669"/>
    <property type="project" value="UniProtKB-UniRule"/>
</dbReference>
<dbReference type="PROSITE" id="PS51083">
    <property type="entry name" value="ZF_HIT"/>
    <property type="match status" value="1"/>
</dbReference>
<comment type="caution">
    <text evidence="6">The sequence shown here is derived from an EMBL/GenBank/DDBJ whole genome shotgun (WGS) entry which is preliminary data.</text>
</comment>
<dbReference type="SUPFAM" id="SSF144232">
    <property type="entry name" value="HIT/MYND zinc finger-like"/>
    <property type="match status" value="1"/>
</dbReference>
<dbReference type="AlphaFoldDB" id="A0AAV6HL40"/>
<organism evidence="6 7">
    <name type="scientific">Rhododendron griersonianum</name>
    <dbReference type="NCBI Taxonomy" id="479676"/>
    <lineage>
        <taxon>Eukaryota</taxon>
        <taxon>Viridiplantae</taxon>
        <taxon>Streptophyta</taxon>
        <taxon>Embryophyta</taxon>
        <taxon>Tracheophyta</taxon>
        <taxon>Spermatophyta</taxon>
        <taxon>Magnoliopsida</taxon>
        <taxon>eudicotyledons</taxon>
        <taxon>Gunneridae</taxon>
        <taxon>Pentapetalae</taxon>
        <taxon>asterids</taxon>
        <taxon>Ericales</taxon>
        <taxon>Ericaceae</taxon>
        <taxon>Ericoideae</taxon>
        <taxon>Rhodoreae</taxon>
        <taxon>Rhododendron</taxon>
    </lineage>
</organism>
<keyword evidence="1" id="KW-0479">Metal-binding</keyword>
<dbReference type="CDD" id="cd23024">
    <property type="entry name" value="zf-HIT_ZNHIT2-3"/>
    <property type="match status" value="1"/>
</dbReference>
<proteinExistence type="predicted"/>
<dbReference type="PANTHER" id="PTHR13483:SF11">
    <property type="entry name" value="ZINC FINGER HIT DOMAIN-CONTAINING PROTEIN 3"/>
    <property type="match status" value="1"/>
</dbReference>
<evidence type="ECO:0000313" key="7">
    <source>
        <dbReference type="Proteomes" id="UP000823749"/>
    </source>
</evidence>
<protein>
    <recommendedName>
        <fullName evidence="5">HIT-type domain-containing protein</fullName>
    </recommendedName>
</protein>
<dbReference type="Proteomes" id="UP000823749">
    <property type="component" value="Chromosome 13"/>
</dbReference>
<gene>
    <name evidence="6" type="ORF">RHGRI_035924</name>
</gene>
<dbReference type="PANTHER" id="PTHR13483">
    <property type="entry name" value="BOX C_D SNORNA PROTEIN 1-RELATED"/>
    <property type="match status" value="1"/>
</dbReference>
<sequence>MGPRKKCGVCDEAESKYKCPNCLIPYCSLVCFKKHKEVPCVKPESSAAEVKLTSGVVVHAERPYHVDEPGEVLQQLQLQSIASSSEIRDALKDEELQKLICNIDCSPDAVNVSAGELFTGDITFRTRQGSFELLALLLFLRFYPPLVHISELL</sequence>
<dbReference type="Gene3D" id="3.30.60.190">
    <property type="match status" value="1"/>
</dbReference>
<keyword evidence="2 4" id="KW-0863">Zinc-finger</keyword>
<evidence type="ECO:0000313" key="6">
    <source>
        <dbReference type="EMBL" id="KAG5514695.1"/>
    </source>
</evidence>
<accession>A0AAV6HL40</accession>
<dbReference type="Pfam" id="PF04438">
    <property type="entry name" value="zf-HIT"/>
    <property type="match status" value="1"/>
</dbReference>
<dbReference type="GO" id="GO:0070761">
    <property type="term" value="C:pre-snoRNP complex"/>
    <property type="evidence" value="ECO:0007669"/>
    <property type="project" value="TreeGrafter"/>
</dbReference>
<reference evidence="6 7" key="1">
    <citation type="submission" date="2020-08" db="EMBL/GenBank/DDBJ databases">
        <title>Plant Genome Project.</title>
        <authorList>
            <person name="Zhang R.-G."/>
        </authorList>
    </citation>
    <scope>NUCLEOTIDE SEQUENCE [LARGE SCALE GENOMIC DNA]</scope>
    <source>
        <strain evidence="6">WSP0</strain>
        <tissue evidence="6">Leaf</tissue>
    </source>
</reference>
<dbReference type="GO" id="GO:0000492">
    <property type="term" value="P:box C/D snoRNP assembly"/>
    <property type="evidence" value="ECO:0007669"/>
    <property type="project" value="TreeGrafter"/>
</dbReference>
<feature type="domain" description="HIT-type" evidence="5">
    <location>
        <begin position="7"/>
        <end position="40"/>
    </location>
</feature>
<evidence type="ECO:0000256" key="3">
    <source>
        <dbReference type="ARBA" id="ARBA00022833"/>
    </source>
</evidence>
<keyword evidence="3" id="KW-0862">Zinc</keyword>
<dbReference type="GO" id="GO:0005634">
    <property type="term" value="C:nucleus"/>
    <property type="evidence" value="ECO:0007669"/>
    <property type="project" value="TreeGrafter"/>
</dbReference>
<name>A0AAV6HL40_9ERIC</name>
<dbReference type="InterPro" id="IPR051639">
    <property type="entry name" value="BCD1"/>
</dbReference>
<dbReference type="EMBL" id="JACTNZ010000013">
    <property type="protein sequence ID" value="KAG5514695.1"/>
    <property type="molecule type" value="Genomic_DNA"/>
</dbReference>
<dbReference type="GO" id="GO:0000463">
    <property type="term" value="P:maturation of LSU-rRNA from tricistronic rRNA transcript (SSU-rRNA, 5.8S rRNA, LSU-rRNA)"/>
    <property type="evidence" value="ECO:0007669"/>
    <property type="project" value="TreeGrafter"/>
</dbReference>
<dbReference type="InterPro" id="IPR007529">
    <property type="entry name" value="Znf_HIT"/>
</dbReference>
<evidence type="ECO:0000256" key="1">
    <source>
        <dbReference type="ARBA" id="ARBA00022723"/>
    </source>
</evidence>
<keyword evidence="7" id="KW-1185">Reference proteome</keyword>
<evidence type="ECO:0000256" key="2">
    <source>
        <dbReference type="ARBA" id="ARBA00022771"/>
    </source>
</evidence>
<evidence type="ECO:0000259" key="5">
    <source>
        <dbReference type="PROSITE" id="PS51083"/>
    </source>
</evidence>